<proteinExistence type="inferred from homology"/>
<dbReference type="GO" id="GO:0000480">
    <property type="term" value="P:endonucleolytic cleavage in 5'-ETS of tricistronic rRNA transcript (SSU-rRNA, 5.8S rRNA, LSU-rRNA)"/>
    <property type="evidence" value="ECO:0007669"/>
    <property type="project" value="EnsemblFungi"/>
</dbReference>
<feature type="domain" description="RRM" evidence="9">
    <location>
        <begin position="142"/>
        <end position="227"/>
    </location>
</feature>
<feature type="compositionally biased region" description="Acidic residues" evidence="8">
    <location>
        <begin position="86"/>
        <end position="115"/>
    </location>
</feature>
<evidence type="ECO:0000313" key="11">
    <source>
        <dbReference type="Proteomes" id="UP000076632"/>
    </source>
</evidence>
<dbReference type="SMART" id="SM00360">
    <property type="entry name" value="RRM"/>
    <property type="match status" value="1"/>
</dbReference>
<comment type="subcellular location">
    <subcellularLocation>
        <location evidence="1">Nucleus</location>
        <location evidence="1">Nucleolus</location>
    </subcellularLocation>
</comment>
<keyword evidence="11" id="KW-1185">Reference proteome</keyword>
<dbReference type="InterPro" id="IPR039119">
    <property type="entry name" value="ABT1/Esf2"/>
</dbReference>
<dbReference type="InterPro" id="IPR012677">
    <property type="entry name" value="Nucleotide-bd_a/b_plait_sf"/>
</dbReference>
<evidence type="ECO:0000256" key="6">
    <source>
        <dbReference type="ARBA" id="ARBA00032634"/>
    </source>
</evidence>
<comment type="similarity">
    <text evidence="2">Belongs to the ESF2/ABP1 family.</text>
</comment>
<dbReference type="OMA" id="HMLSEQM"/>
<dbReference type="Proteomes" id="UP000076632">
    <property type="component" value="Unassembled WGS sequence"/>
</dbReference>
<dbReference type="GO" id="GO:0000447">
    <property type="term" value="P:endonucleolytic cleavage in ITS1 to separate SSU-rRNA from 5.8S rRNA and LSU-rRNA from tricistronic rRNA transcript (SSU-rRNA, 5.8S rRNA, LSU-rRNA)"/>
    <property type="evidence" value="ECO:0007669"/>
    <property type="project" value="EnsemblFungi"/>
</dbReference>
<feature type="compositionally biased region" description="Basic and acidic residues" evidence="8">
    <location>
        <begin position="71"/>
        <end position="85"/>
    </location>
</feature>
<dbReference type="AlphaFoldDB" id="A0A165H9I6"/>
<dbReference type="GO" id="GO:0034462">
    <property type="term" value="P:small-subunit processome assembly"/>
    <property type="evidence" value="ECO:0007669"/>
    <property type="project" value="EnsemblFungi"/>
</dbReference>
<dbReference type="GO" id="GO:0001671">
    <property type="term" value="F:ATPase activator activity"/>
    <property type="evidence" value="ECO:0007669"/>
    <property type="project" value="EnsemblFungi"/>
</dbReference>
<evidence type="ECO:0000313" key="10">
    <source>
        <dbReference type="EMBL" id="KZF23173.1"/>
    </source>
</evidence>
<dbReference type="InterPro" id="IPR034353">
    <property type="entry name" value="ABT1/ESF2_RRM"/>
</dbReference>
<dbReference type="Gene3D" id="3.30.70.330">
    <property type="match status" value="1"/>
</dbReference>
<dbReference type="RefSeq" id="XP_018188728.1">
    <property type="nucleotide sequence ID" value="XM_018332274.1"/>
</dbReference>
<feature type="compositionally biased region" description="Basic and acidic residues" evidence="8">
    <location>
        <begin position="304"/>
        <end position="339"/>
    </location>
</feature>
<dbReference type="STRING" id="1328760.A0A165H9I6"/>
<evidence type="ECO:0000256" key="2">
    <source>
        <dbReference type="ARBA" id="ARBA00005819"/>
    </source>
</evidence>
<sequence length="350" mass="40256">MATQARNEWLDDRLSDEDEDNDQGYDSDAADESKGNRLARRGGSKRQKISKDDDYDEEDDDLSDEEEGELEPQKGRAREPTKPDVADQDEQVDEEYEGEEGQEDDDEGEEEEYEEGPSKPDLKPLTPKQLAAAQRAVKKTGVIYISRVPPFMKPQTMRHYLSPFGEIGRIFLTPEDPASHTRRVKSGGNKKRSFTDGWVEYKNKKDAKIVAETLNTQLIGGKKGNFYHDDVWNIKYLKGFKWHHLTEQIANENAERAARLRADVAQASRENKLLVRNIERGKMLDNMEAKRKRKRERGTGEIGDGNRRTEPVSLEPRRHFRQNEVKLKSAKDRGNVDQPDQVKRVLSKIF</sequence>
<dbReference type="GO" id="GO:0032040">
    <property type="term" value="C:small-subunit processome"/>
    <property type="evidence" value="ECO:0007669"/>
    <property type="project" value="EnsemblFungi"/>
</dbReference>
<dbReference type="OrthoDB" id="287393at2759"/>
<evidence type="ECO:0000256" key="8">
    <source>
        <dbReference type="SAM" id="MobiDB-lite"/>
    </source>
</evidence>
<feature type="compositionally biased region" description="Basic residues" evidence="8">
    <location>
        <begin position="37"/>
        <end position="48"/>
    </location>
</feature>
<reference evidence="10 11" key="1">
    <citation type="journal article" date="2016" name="Fungal Biol.">
        <title>The genome of Xylona heveae provides a window into fungal endophytism.</title>
        <authorList>
            <person name="Gazis R."/>
            <person name="Kuo A."/>
            <person name="Riley R."/>
            <person name="LaButti K."/>
            <person name="Lipzen A."/>
            <person name="Lin J."/>
            <person name="Amirebrahimi M."/>
            <person name="Hesse C.N."/>
            <person name="Spatafora J.W."/>
            <person name="Henrissat B."/>
            <person name="Hainaut M."/>
            <person name="Grigoriev I.V."/>
            <person name="Hibbett D.S."/>
        </authorList>
    </citation>
    <scope>NUCLEOTIDE SEQUENCE [LARGE SCALE GENOMIC DNA]</scope>
    <source>
        <strain evidence="10 11">TC161</strain>
    </source>
</reference>
<dbReference type="GeneID" id="28897411"/>
<feature type="coiled-coil region" evidence="7">
    <location>
        <begin position="250"/>
        <end position="277"/>
    </location>
</feature>
<name>A0A165H9I6_XYLHT</name>
<dbReference type="PANTHER" id="PTHR12311">
    <property type="entry name" value="ACTIVATOR OF BASAL TRANSCRIPTION 1"/>
    <property type="match status" value="1"/>
</dbReference>
<keyword evidence="4" id="KW-0539">Nucleus</keyword>
<dbReference type="GO" id="GO:0003723">
    <property type="term" value="F:RNA binding"/>
    <property type="evidence" value="ECO:0007669"/>
    <property type="project" value="UniProtKB-KW"/>
</dbReference>
<dbReference type="PANTHER" id="PTHR12311:SF7">
    <property type="entry name" value="ACTIVATOR OF BASAL TRANSCRIPTION 1"/>
    <property type="match status" value="1"/>
</dbReference>
<feature type="region of interest" description="Disordered" evidence="8">
    <location>
        <begin position="1"/>
        <end position="126"/>
    </location>
</feature>
<accession>A0A165H9I6</accession>
<dbReference type="GO" id="GO:0000472">
    <property type="term" value="P:endonucleolytic cleavage to generate mature 5'-end of SSU-rRNA from (SSU-rRNA, 5.8S rRNA, LSU-rRNA)"/>
    <property type="evidence" value="ECO:0007669"/>
    <property type="project" value="EnsemblFungi"/>
</dbReference>
<comment type="function">
    <text evidence="5">Involved in the small subunit (SSU) processome assembly and function, and in the 18S rRNA synthesis. Required for the early cleavages at sites A0, A1 and A2.</text>
</comment>
<evidence type="ECO:0000256" key="1">
    <source>
        <dbReference type="ARBA" id="ARBA00004604"/>
    </source>
</evidence>
<dbReference type="SUPFAM" id="SSF54928">
    <property type="entry name" value="RNA-binding domain, RBD"/>
    <property type="match status" value="1"/>
</dbReference>
<feature type="compositionally biased region" description="Acidic residues" evidence="8">
    <location>
        <begin position="14"/>
        <end position="30"/>
    </location>
</feature>
<dbReference type="CDD" id="cd12263">
    <property type="entry name" value="RRM_ABT1_like"/>
    <property type="match status" value="1"/>
</dbReference>
<dbReference type="EMBL" id="KV407457">
    <property type="protein sequence ID" value="KZF23173.1"/>
    <property type="molecule type" value="Genomic_DNA"/>
</dbReference>
<keyword evidence="3" id="KW-0694">RNA-binding</keyword>
<keyword evidence="7" id="KW-0175">Coiled coil</keyword>
<evidence type="ECO:0000256" key="3">
    <source>
        <dbReference type="ARBA" id="ARBA00022884"/>
    </source>
</evidence>
<gene>
    <name evidence="10" type="ORF">L228DRAFT_245908</name>
</gene>
<organism evidence="10 11">
    <name type="scientific">Xylona heveae (strain CBS 132557 / TC161)</name>
    <dbReference type="NCBI Taxonomy" id="1328760"/>
    <lineage>
        <taxon>Eukaryota</taxon>
        <taxon>Fungi</taxon>
        <taxon>Dikarya</taxon>
        <taxon>Ascomycota</taxon>
        <taxon>Pezizomycotina</taxon>
        <taxon>Xylonomycetes</taxon>
        <taxon>Xylonales</taxon>
        <taxon>Xylonaceae</taxon>
        <taxon>Xylona</taxon>
    </lineage>
</organism>
<evidence type="ECO:0000256" key="5">
    <source>
        <dbReference type="ARBA" id="ARBA00025024"/>
    </source>
</evidence>
<dbReference type="FunCoup" id="A0A165H9I6">
    <property type="interactions" value="912"/>
</dbReference>
<protein>
    <recommendedName>
        <fullName evidence="6">18S rRNA factor 2</fullName>
    </recommendedName>
</protein>
<evidence type="ECO:0000256" key="4">
    <source>
        <dbReference type="ARBA" id="ARBA00023242"/>
    </source>
</evidence>
<feature type="region of interest" description="Disordered" evidence="8">
    <location>
        <begin position="288"/>
        <end position="339"/>
    </location>
</feature>
<evidence type="ECO:0000259" key="9">
    <source>
        <dbReference type="SMART" id="SM00360"/>
    </source>
</evidence>
<dbReference type="InterPro" id="IPR000504">
    <property type="entry name" value="RRM_dom"/>
</dbReference>
<evidence type="ECO:0000256" key="7">
    <source>
        <dbReference type="SAM" id="Coils"/>
    </source>
</evidence>
<dbReference type="InterPro" id="IPR035979">
    <property type="entry name" value="RBD_domain_sf"/>
</dbReference>
<feature type="compositionally biased region" description="Acidic residues" evidence="8">
    <location>
        <begin position="53"/>
        <end position="70"/>
    </location>
</feature>
<dbReference type="InParanoid" id="A0A165H9I6"/>